<dbReference type="PANTHER" id="PTHR30466:SF1">
    <property type="entry name" value="FMN REDUCTASE (NADH) RUTF"/>
    <property type="match status" value="1"/>
</dbReference>
<dbReference type="InterPro" id="IPR002563">
    <property type="entry name" value="Flavin_Rdtase-like_dom"/>
</dbReference>
<evidence type="ECO:0000256" key="3">
    <source>
        <dbReference type="SAM" id="MobiDB-lite"/>
    </source>
</evidence>
<sequence length="185" mass="19080">MNESPEPGAAIHPEHPFAAPADARDPARQLRGRLVAPVTVWTAGSGSAAAGLTVSSMLMAGGEPPTVCGLLDPDSDLAEAVGDSGQAVINVLRWPHRTIADVFAGLHPSPGGPFRTGEWSAGPVGPVLADAAAVAIVTVVEQRPMGWSSLVTATVDDIQLLDSDDDDLLAYVRGRYRTITAVRGG</sequence>
<keyword evidence="2" id="KW-0560">Oxidoreductase</keyword>
<dbReference type="EMBL" id="BAAANY010000020">
    <property type="protein sequence ID" value="GAA1693880.1"/>
    <property type="molecule type" value="Genomic_DNA"/>
</dbReference>
<dbReference type="Pfam" id="PF01613">
    <property type="entry name" value="Flavin_Reduct"/>
    <property type="match status" value="1"/>
</dbReference>
<name>A0ABN2HVB8_9ACTN</name>
<dbReference type="PANTHER" id="PTHR30466">
    <property type="entry name" value="FLAVIN REDUCTASE"/>
    <property type="match status" value="1"/>
</dbReference>
<organism evidence="5 6">
    <name type="scientific">Fodinicola feengrottensis</name>
    <dbReference type="NCBI Taxonomy" id="435914"/>
    <lineage>
        <taxon>Bacteria</taxon>
        <taxon>Bacillati</taxon>
        <taxon>Actinomycetota</taxon>
        <taxon>Actinomycetes</taxon>
        <taxon>Mycobacteriales</taxon>
        <taxon>Fodinicola</taxon>
    </lineage>
</organism>
<feature type="region of interest" description="Disordered" evidence="3">
    <location>
        <begin position="1"/>
        <end position="21"/>
    </location>
</feature>
<comment type="similarity">
    <text evidence="1">Belongs to the non-flavoprotein flavin reductase family.</text>
</comment>
<accession>A0ABN2HVB8</accession>
<evidence type="ECO:0000313" key="5">
    <source>
        <dbReference type="EMBL" id="GAA1693880.1"/>
    </source>
</evidence>
<dbReference type="SUPFAM" id="SSF50475">
    <property type="entry name" value="FMN-binding split barrel"/>
    <property type="match status" value="1"/>
</dbReference>
<proteinExistence type="inferred from homology"/>
<dbReference type="SMART" id="SM00903">
    <property type="entry name" value="Flavin_Reduct"/>
    <property type="match status" value="1"/>
</dbReference>
<gene>
    <name evidence="5" type="ORF">GCM10009765_48930</name>
</gene>
<protein>
    <recommendedName>
        <fullName evidence="4">Flavin reductase like domain-containing protein</fullName>
    </recommendedName>
</protein>
<dbReference type="RefSeq" id="WP_344312808.1">
    <property type="nucleotide sequence ID" value="NZ_BAAANY010000020.1"/>
</dbReference>
<dbReference type="InterPro" id="IPR050268">
    <property type="entry name" value="NADH-dep_flavin_reductase"/>
</dbReference>
<comment type="caution">
    <text evidence="5">The sequence shown here is derived from an EMBL/GenBank/DDBJ whole genome shotgun (WGS) entry which is preliminary data.</text>
</comment>
<evidence type="ECO:0000259" key="4">
    <source>
        <dbReference type="SMART" id="SM00903"/>
    </source>
</evidence>
<dbReference type="InterPro" id="IPR012349">
    <property type="entry name" value="Split_barrel_FMN-bd"/>
</dbReference>
<dbReference type="Gene3D" id="2.30.110.10">
    <property type="entry name" value="Electron Transport, Fmn-binding Protein, Chain A"/>
    <property type="match status" value="1"/>
</dbReference>
<keyword evidence="6" id="KW-1185">Reference proteome</keyword>
<evidence type="ECO:0000256" key="1">
    <source>
        <dbReference type="ARBA" id="ARBA00008898"/>
    </source>
</evidence>
<evidence type="ECO:0000256" key="2">
    <source>
        <dbReference type="ARBA" id="ARBA00023002"/>
    </source>
</evidence>
<evidence type="ECO:0000313" key="6">
    <source>
        <dbReference type="Proteomes" id="UP001500618"/>
    </source>
</evidence>
<dbReference type="Proteomes" id="UP001500618">
    <property type="component" value="Unassembled WGS sequence"/>
</dbReference>
<feature type="domain" description="Flavin reductase like" evidence="4">
    <location>
        <begin position="31"/>
        <end position="178"/>
    </location>
</feature>
<reference evidence="5 6" key="1">
    <citation type="journal article" date="2019" name="Int. J. Syst. Evol. Microbiol.">
        <title>The Global Catalogue of Microorganisms (GCM) 10K type strain sequencing project: providing services to taxonomists for standard genome sequencing and annotation.</title>
        <authorList>
            <consortium name="The Broad Institute Genomics Platform"/>
            <consortium name="The Broad Institute Genome Sequencing Center for Infectious Disease"/>
            <person name="Wu L."/>
            <person name="Ma J."/>
        </authorList>
    </citation>
    <scope>NUCLEOTIDE SEQUENCE [LARGE SCALE GENOMIC DNA]</scope>
    <source>
        <strain evidence="5 6">JCM 14718</strain>
    </source>
</reference>